<dbReference type="Pfam" id="PF09346">
    <property type="entry name" value="SMI1_KNR4"/>
    <property type="match status" value="1"/>
</dbReference>
<dbReference type="InterPro" id="IPR037883">
    <property type="entry name" value="Knr4/Smi1-like_sf"/>
</dbReference>
<dbReference type="AlphaFoldDB" id="A0A368KXT8"/>
<dbReference type="SUPFAM" id="SSF160631">
    <property type="entry name" value="SMI1/KNR4-like"/>
    <property type="match status" value="1"/>
</dbReference>
<sequence length="141" mass="16091">MTMTMEEFASILARFADGRNATGCSVSEIEMLEETLKTTLPDDYKLFLLTCGHGVDDFMRGSDFTYNQLPDLLEAANELISESNATTIPRGSVVFVMHQGYQFYFVNETGVYYYMEGETDFERRHDSFSEFFKSVVSKVMS</sequence>
<comment type="caution">
    <text evidence="2">The sequence shown here is derived from an EMBL/GenBank/DDBJ whole genome shotgun (WGS) entry which is preliminary data.</text>
</comment>
<accession>A0A368KXT8</accession>
<gene>
    <name evidence="2" type="ORF">DTL42_00455</name>
</gene>
<reference evidence="2 3" key="1">
    <citation type="submission" date="2018-07" db="EMBL/GenBank/DDBJ databases">
        <title>Comparative genomes isolates from brazilian mangrove.</title>
        <authorList>
            <person name="De Araujo J.E."/>
            <person name="Taketani R.G."/>
            <person name="Silva M.C.P."/>
            <person name="Lourenco M.V."/>
            <person name="Oliveira V.M."/>
            <person name="Andreote F.D."/>
        </authorList>
    </citation>
    <scope>NUCLEOTIDE SEQUENCE [LARGE SCALE GENOMIC DNA]</scope>
    <source>
        <strain evidence="2 3">HEX PRIS-MGV</strain>
    </source>
</reference>
<dbReference type="SMART" id="SM00860">
    <property type="entry name" value="SMI1_KNR4"/>
    <property type="match status" value="1"/>
</dbReference>
<organism evidence="2 3">
    <name type="scientific">Bremerella cremea</name>
    <dbReference type="NCBI Taxonomy" id="1031537"/>
    <lineage>
        <taxon>Bacteria</taxon>
        <taxon>Pseudomonadati</taxon>
        <taxon>Planctomycetota</taxon>
        <taxon>Planctomycetia</taxon>
        <taxon>Pirellulales</taxon>
        <taxon>Pirellulaceae</taxon>
        <taxon>Bremerella</taxon>
    </lineage>
</organism>
<name>A0A368KXT8_9BACT</name>
<feature type="domain" description="Knr4/Smi1-like" evidence="1">
    <location>
        <begin position="23"/>
        <end position="134"/>
    </location>
</feature>
<dbReference type="Proteomes" id="UP000253562">
    <property type="component" value="Unassembled WGS sequence"/>
</dbReference>
<dbReference type="Gene3D" id="3.40.1580.10">
    <property type="entry name" value="SMI1/KNR4-like"/>
    <property type="match status" value="1"/>
</dbReference>
<dbReference type="OrthoDB" id="268612at2"/>
<dbReference type="RefSeq" id="WP_114366709.1">
    <property type="nucleotide sequence ID" value="NZ_QPEX01000004.1"/>
</dbReference>
<protein>
    <submittedName>
        <fullName evidence="2">SMI1/KNR4 family protein</fullName>
    </submittedName>
</protein>
<dbReference type="InterPro" id="IPR018958">
    <property type="entry name" value="Knr4/Smi1-like_dom"/>
</dbReference>
<evidence type="ECO:0000313" key="3">
    <source>
        <dbReference type="Proteomes" id="UP000253562"/>
    </source>
</evidence>
<evidence type="ECO:0000259" key="1">
    <source>
        <dbReference type="SMART" id="SM00860"/>
    </source>
</evidence>
<dbReference type="EMBL" id="QPEX01000004">
    <property type="protein sequence ID" value="RCS56089.1"/>
    <property type="molecule type" value="Genomic_DNA"/>
</dbReference>
<evidence type="ECO:0000313" key="2">
    <source>
        <dbReference type="EMBL" id="RCS56089.1"/>
    </source>
</evidence>
<proteinExistence type="predicted"/>